<dbReference type="Gene3D" id="3.30.420.340">
    <property type="entry name" value="UvrC, RNAse H endonuclease domain"/>
    <property type="match status" value="1"/>
</dbReference>
<evidence type="ECO:0000256" key="7">
    <source>
        <dbReference type="HAMAP-Rule" id="MF_00203"/>
    </source>
</evidence>
<organism evidence="12 13">
    <name type="scientific">Cobetia amphilecti</name>
    <dbReference type="NCBI Taxonomy" id="1055104"/>
    <lineage>
        <taxon>Bacteria</taxon>
        <taxon>Pseudomonadati</taxon>
        <taxon>Pseudomonadota</taxon>
        <taxon>Gammaproteobacteria</taxon>
        <taxon>Oceanospirillales</taxon>
        <taxon>Halomonadaceae</taxon>
        <taxon>Cobetia</taxon>
    </lineage>
</organism>
<feature type="region of interest" description="Disordered" evidence="8">
    <location>
        <begin position="1"/>
        <end position="52"/>
    </location>
</feature>
<keyword evidence="5 7" id="KW-0234">DNA repair</keyword>
<dbReference type="GO" id="GO:0006289">
    <property type="term" value="P:nucleotide-excision repair"/>
    <property type="evidence" value="ECO:0007669"/>
    <property type="project" value="UniProtKB-UniRule"/>
</dbReference>
<dbReference type="PROSITE" id="PS50151">
    <property type="entry name" value="UVR"/>
    <property type="match status" value="1"/>
</dbReference>
<feature type="domain" description="UVR" evidence="9">
    <location>
        <begin position="275"/>
        <end position="310"/>
    </location>
</feature>
<accession>A0AAP4U187</accession>
<keyword evidence="1 7" id="KW-0963">Cytoplasm</keyword>
<comment type="function">
    <text evidence="7">The UvrABC repair system catalyzes the recognition and processing of DNA lesions. UvrC both incises the 5' and 3' sides of the lesion. The N-terminal half is responsible for the 3' incision and the C-terminal half is responsible for the 5' incision.</text>
</comment>
<evidence type="ECO:0000256" key="4">
    <source>
        <dbReference type="ARBA" id="ARBA00022881"/>
    </source>
</evidence>
<protein>
    <recommendedName>
        <fullName evidence="7">UvrABC system protein C</fullName>
        <shortName evidence="7">Protein UvrC</shortName>
    </recommendedName>
    <alternativeName>
        <fullName evidence="7">Excinuclease ABC subunit C</fullName>
    </alternativeName>
</protein>
<dbReference type="FunFam" id="3.40.1440.10:FF:000001">
    <property type="entry name" value="UvrABC system protein C"/>
    <property type="match status" value="1"/>
</dbReference>
<dbReference type="InterPro" id="IPR001162">
    <property type="entry name" value="UvrC_RNase_H_dom"/>
</dbReference>
<feature type="compositionally biased region" description="Polar residues" evidence="8">
    <location>
        <begin position="7"/>
        <end position="18"/>
    </location>
</feature>
<evidence type="ECO:0000256" key="2">
    <source>
        <dbReference type="ARBA" id="ARBA00022763"/>
    </source>
</evidence>
<evidence type="ECO:0000256" key="3">
    <source>
        <dbReference type="ARBA" id="ARBA00022769"/>
    </source>
</evidence>
<dbReference type="InterPro" id="IPR047296">
    <property type="entry name" value="GIY-YIG_UvrC_Cho"/>
</dbReference>
<dbReference type="Pfam" id="PF02151">
    <property type="entry name" value="UVR"/>
    <property type="match status" value="1"/>
</dbReference>
<dbReference type="PANTHER" id="PTHR30562:SF1">
    <property type="entry name" value="UVRABC SYSTEM PROTEIN C"/>
    <property type="match status" value="1"/>
</dbReference>
<dbReference type="FunFam" id="3.30.420.340:FF:000001">
    <property type="entry name" value="UvrABC system protein C"/>
    <property type="match status" value="1"/>
</dbReference>
<dbReference type="SUPFAM" id="SSF82771">
    <property type="entry name" value="GIY-YIG endonuclease"/>
    <property type="match status" value="1"/>
</dbReference>
<dbReference type="InterPro" id="IPR038476">
    <property type="entry name" value="UvrC_RNase_H_dom_sf"/>
</dbReference>
<reference evidence="12" key="1">
    <citation type="submission" date="2023-07" db="EMBL/GenBank/DDBJ databases">
        <title>Genome content predicts the carbon catabolic preferences of heterotrophic bacteria.</title>
        <authorList>
            <person name="Gralka M."/>
        </authorList>
    </citation>
    <scope>NUCLEOTIDE SEQUENCE</scope>
    <source>
        <strain evidence="12">C2R13</strain>
    </source>
</reference>
<dbReference type="AlphaFoldDB" id="A0AAP4U187"/>
<keyword evidence="3 7" id="KW-0228">DNA excision</keyword>
<dbReference type="Pfam" id="PF14520">
    <property type="entry name" value="HHH_5"/>
    <property type="match status" value="1"/>
</dbReference>
<dbReference type="PANTHER" id="PTHR30562">
    <property type="entry name" value="UVRC/OXIDOREDUCTASE"/>
    <property type="match status" value="1"/>
</dbReference>
<dbReference type="InterPro" id="IPR036876">
    <property type="entry name" value="UVR_dom_sf"/>
</dbReference>
<dbReference type="NCBIfam" id="TIGR00194">
    <property type="entry name" value="uvrC"/>
    <property type="match status" value="1"/>
</dbReference>
<keyword evidence="4 7" id="KW-0267">Excision nuclease</keyword>
<evidence type="ECO:0000256" key="5">
    <source>
        <dbReference type="ARBA" id="ARBA00023204"/>
    </source>
</evidence>
<dbReference type="GO" id="GO:0003677">
    <property type="term" value="F:DNA binding"/>
    <property type="evidence" value="ECO:0007669"/>
    <property type="project" value="UniProtKB-UniRule"/>
</dbReference>
<dbReference type="RefSeq" id="WP_268750731.1">
    <property type="nucleotide sequence ID" value="NZ_JAUORK010000026.1"/>
</dbReference>
<comment type="caution">
    <text evidence="12">The sequence shown here is derived from an EMBL/GenBank/DDBJ whole genome shotgun (WGS) entry which is preliminary data.</text>
</comment>
<dbReference type="Gene3D" id="4.10.860.10">
    <property type="entry name" value="UVR domain"/>
    <property type="match status" value="1"/>
</dbReference>
<dbReference type="HAMAP" id="MF_00203">
    <property type="entry name" value="UvrC"/>
    <property type="match status" value="1"/>
</dbReference>
<dbReference type="CDD" id="cd10434">
    <property type="entry name" value="GIY-YIG_UvrC_Cho"/>
    <property type="match status" value="1"/>
</dbReference>
<dbReference type="Gene3D" id="3.40.1440.10">
    <property type="entry name" value="GIY-YIG endonuclease"/>
    <property type="match status" value="1"/>
</dbReference>
<gene>
    <name evidence="7 12" type="primary">uvrC</name>
    <name evidence="12" type="ORF">Q4535_15590</name>
</gene>
<dbReference type="EMBL" id="JAUORK010000026">
    <property type="protein sequence ID" value="MDO6673529.1"/>
    <property type="molecule type" value="Genomic_DNA"/>
</dbReference>
<name>A0AAP4U187_9GAMM</name>
<dbReference type="SUPFAM" id="SSF46600">
    <property type="entry name" value="C-terminal UvrC-binding domain of UvrB"/>
    <property type="match status" value="1"/>
</dbReference>
<dbReference type="InterPro" id="IPR035901">
    <property type="entry name" value="GIY-YIG_endonuc_sf"/>
</dbReference>
<dbReference type="SUPFAM" id="SSF47781">
    <property type="entry name" value="RuvA domain 2-like"/>
    <property type="match status" value="1"/>
</dbReference>
<dbReference type="Gene3D" id="1.10.150.20">
    <property type="entry name" value="5' to 3' exonuclease, C-terminal subdomain"/>
    <property type="match status" value="1"/>
</dbReference>
<dbReference type="InterPro" id="IPR000305">
    <property type="entry name" value="GIY-YIG_endonuc"/>
</dbReference>
<dbReference type="InterPro" id="IPR001943">
    <property type="entry name" value="UVR_dom"/>
</dbReference>
<dbReference type="Pfam" id="PF01541">
    <property type="entry name" value="GIY-YIG"/>
    <property type="match status" value="1"/>
</dbReference>
<evidence type="ECO:0000256" key="8">
    <source>
        <dbReference type="SAM" id="MobiDB-lite"/>
    </source>
</evidence>
<comment type="similarity">
    <text evidence="7">Belongs to the UvrC family.</text>
</comment>
<dbReference type="PROSITE" id="PS50165">
    <property type="entry name" value="UVRC"/>
    <property type="match status" value="1"/>
</dbReference>
<evidence type="ECO:0000313" key="12">
    <source>
        <dbReference type="EMBL" id="MDO6673529.1"/>
    </source>
</evidence>
<evidence type="ECO:0000259" key="10">
    <source>
        <dbReference type="PROSITE" id="PS50164"/>
    </source>
</evidence>
<dbReference type="InterPro" id="IPR004791">
    <property type="entry name" value="UvrC"/>
</dbReference>
<dbReference type="NCBIfam" id="NF001824">
    <property type="entry name" value="PRK00558.1-5"/>
    <property type="match status" value="1"/>
</dbReference>
<evidence type="ECO:0000259" key="9">
    <source>
        <dbReference type="PROSITE" id="PS50151"/>
    </source>
</evidence>
<evidence type="ECO:0000259" key="11">
    <source>
        <dbReference type="PROSITE" id="PS50165"/>
    </source>
</evidence>
<keyword evidence="2 7" id="KW-0227">DNA damage</keyword>
<dbReference type="GO" id="GO:0009381">
    <property type="term" value="F:excinuclease ABC activity"/>
    <property type="evidence" value="ECO:0007669"/>
    <property type="project" value="UniProtKB-UniRule"/>
</dbReference>
<comment type="subcellular location">
    <subcellularLocation>
        <location evidence="7">Cytoplasm</location>
    </subcellularLocation>
</comment>
<dbReference type="InterPro" id="IPR010994">
    <property type="entry name" value="RuvA_2-like"/>
</dbReference>
<proteinExistence type="inferred from homology"/>
<evidence type="ECO:0000313" key="13">
    <source>
        <dbReference type="Proteomes" id="UP001170481"/>
    </source>
</evidence>
<dbReference type="PROSITE" id="PS50164">
    <property type="entry name" value="GIY_YIG"/>
    <property type="match status" value="1"/>
</dbReference>
<evidence type="ECO:0000256" key="1">
    <source>
        <dbReference type="ARBA" id="ARBA00022490"/>
    </source>
</evidence>
<dbReference type="SMART" id="SM00465">
    <property type="entry name" value="GIYc"/>
    <property type="match status" value="1"/>
</dbReference>
<dbReference type="InterPro" id="IPR050066">
    <property type="entry name" value="UvrABC_protein_C"/>
</dbReference>
<dbReference type="GO" id="GO:0005737">
    <property type="term" value="C:cytoplasm"/>
    <property type="evidence" value="ECO:0007669"/>
    <property type="project" value="UniProtKB-SubCell"/>
</dbReference>
<keyword evidence="6 7" id="KW-0742">SOS response</keyword>
<evidence type="ECO:0000256" key="6">
    <source>
        <dbReference type="ARBA" id="ARBA00023236"/>
    </source>
</evidence>
<dbReference type="Proteomes" id="UP001170481">
    <property type="component" value="Unassembled WGS sequence"/>
</dbReference>
<sequence length="677" mass="75296">MAKQHTDPTMTDTTSQSPENEEPAGTTSQPDAQPASSASAQADSRARSDAARVSSRLITSDASSDLLQGSEATGFDARHFLKHVSDAPGIYRMLDSAGDVLYVGKAKRLKARLSSYFRNTGLNAKTQALVGRIADVQVTITRSETEALLLEQTLIKELRPPYNILLRDDKSYPYVFISQHHDYPALEFKRVRHKRNDGRYFGPYPSSVAVRESLTLMQKIFRLRNCEDSVFAHRERPCLQYQINRCTAPCVDYISKQDYRRDMEHAVMCLNGQSDKVTDELSQAMEDAAMRLEFEEAARLRDQVAQLRRMQEKQYVDTGTGNADILALAERPGGLCISVVSVRQGRMLGARHFSPGNGLDLTSSELLTSFVSQYYLGQDREMPDEVLTSLALDDANLLEGALSEKAERRVRVAHQVRGHRAQWLTLAQTNAEQHLATQLASRQQLSNRFLSLRDALGLDEVPKRLECFDISHSHGEATVASCVVFDHDGPIKSDYRRFNIEGVTAGDDYAAMQQALTRRFKRLQEGEGKRPDILLVDGGKGQLNMARGVFESLGVTDIILLGVAKGTTRKAGLETLFIETVHDTLDLDSHSPALHLIQHVRDESHRFAIAGHRAKRDKARRTSSLEGIAGVGPKRRRELLKFFGGLQGVKQASKPELARVPGISESLAELIHQALHG</sequence>
<dbReference type="SMART" id="SM00278">
    <property type="entry name" value="HhH1"/>
    <property type="match status" value="2"/>
</dbReference>
<feature type="domain" description="GIY-YIG" evidence="10">
    <location>
        <begin position="86"/>
        <end position="164"/>
    </location>
</feature>
<dbReference type="GO" id="GO:0009380">
    <property type="term" value="C:excinuclease repair complex"/>
    <property type="evidence" value="ECO:0007669"/>
    <property type="project" value="InterPro"/>
</dbReference>
<comment type="subunit">
    <text evidence="7">Interacts with UvrB in an incision complex.</text>
</comment>
<dbReference type="Pfam" id="PF08459">
    <property type="entry name" value="UvrC_RNaseH_dom"/>
    <property type="match status" value="1"/>
</dbReference>
<dbReference type="GO" id="GO:0009432">
    <property type="term" value="P:SOS response"/>
    <property type="evidence" value="ECO:0007669"/>
    <property type="project" value="UniProtKB-UniRule"/>
</dbReference>
<dbReference type="Pfam" id="PF22920">
    <property type="entry name" value="UvrC_RNaseH"/>
    <property type="match status" value="1"/>
</dbReference>
<dbReference type="InterPro" id="IPR003583">
    <property type="entry name" value="Hlx-hairpin-Hlx_DNA-bd_motif"/>
</dbReference>
<feature type="compositionally biased region" description="Low complexity" evidence="8">
    <location>
        <begin position="28"/>
        <end position="43"/>
    </location>
</feature>
<feature type="domain" description="UvrC family homology region profile" evidence="11">
    <location>
        <begin position="325"/>
        <end position="550"/>
    </location>
</feature>